<proteinExistence type="predicted"/>
<name>A0A6A5UDH9_9PLEO</name>
<accession>A0A6A5UDH9</accession>
<evidence type="ECO:0000313" key="2">
    <source>
        <dbReference type="EMBL" id="KAF1960966.1"/>
    </source>
</evidence>
<dbReference type="Proteomes" id="UP000800035">
    <property type="component" value="Unassembled WGS sequence"/>
</dbReference>
<feature type="compositionally biased region" description="Low complexity" evidence="1">
    <location>
        <begin position="1"/>
        <end position="20"/>
    </location>
</feature>
<evidence type="ECO:0000313" key="3">
    <source>
        <dbReference type="Proteomes" id="UP000800035"/>
    </source>
</evidence>
<dbReference type="PANTHER" id="PTHR12652">
    <property type="entry name" value="PEROXISOMAL BIOGENESIS FACTOR 11"/>
    <property type="match status" value="1"/>
</dbReference>
<evidence type="ECO:0008006" key="4">
    <source>
        <dbReference type="Google" id="ProtNLM"/>
    </source>
</evidence>
<protein>
    <recommendedName>
        <fullName evidence="4">Peroxin 11C</fullName>
    </recommendedName>
</protein>
<organism evidence="2 3">
    <name type="scientific">Byssothecium circinans</name>
    <dbReference type="NCBI Taxonomy" id="147558"/>
    <lineage>
        <taxon>Eukaryota</taxon>
        <taxon>Fungi</taxon>
        <taxon>Dikarya</taxon>
        <taxon>Ascomycota</taxon>
        <taxon>Pezizomycotina</taxon>
        <taxon>Dothideomycetes</taxon>
        <taxon>Pleosporomycetidae</taxon>
        <taxon>Pleosporales</taxon>
        <taxon>Massarineae</taxon>
        <taxon>Massarinaceae</taxon>
        <taxon>Byssothecium</taxon>
    </lineage>
</organism>
<keyword evidence="3" id="KW-1185">Reference proteome</keyword>
<dbReference type="AlphaFoldDB" id="A0A6A5UDH9"/>
<reference evidence="2" key="1">
    <citation type="journal article" date="2020" name="Stud. Mycol.">
        <title>101 Dothideomycetes genomes: a test case for predicting lifestyles and emergence of pathogens.</title>
        <authorList>
            <person name="Haridas S."/>
            <person name="Albert R."/>
            <person name="Binder M."/>
            <person name="Bloem J."/>
            <person name="Labutti K."/>
            <person name="Salamov A."/>
            <person name="Andreopoulos B."/>
            <person name="Baker S."/>
            <person name="Barry K."/>
            <person name="Bills G."/>
            <person name="Bluhm B."/>
            <person name="Cannon C."/>
            <person name="Castanera R."/>
            <person name="Culley D."/>
            <person name="Daum C."/>
            <person name="Ezra D."/>
            <person name="Gonzalez J."/>
            <person name="Henrissat B."/>
            <person name="Kuo A."/>
            <person name="Liang C."/>
            <person name="Lipzen A."/>
            <person name="Lutzoni F."/>
            <person name="Magnuson J."/>
            <person name="Mondo S."/>
            <person name="Nolan M."/>
            <person name="Ohm R."/>
            <person name="Pangilinan J."/>
            <person name="Park H.-J."/>
            <person name="Ramirez L."/>
            <person name="Alfaro M."/>
            <person name="Sun H."/>
            <person name="Tritt A."/>
            <person name="Yoshinaga Y."/>
            <person name="Zwiers L.-H."/>
            <person name="Turgeon B."/>
            <person name="Goodwin S."/>
            <person name="Spatafora J."/>
            <person name="Crous P."/>
            <person name="Grigoriev I."/>
        </authorList>
    </citation>
    <scope>NUCLEOTIDE SEQUENCE</scope>
    <source>
        <strain evidence="2">CBS 675.92</strain>
    </source>
</reference>
<dbReference type="PANTHER" id="PTHR12652:SF25">
    <property type="entry name" value="MICROBODY (PEROXISOME) PROLIFERATION PROTEIN PEROXIN 11C (EUROFUNG)"/>
    <property type="match status" value="1"/>
</dbReference>
<gene>
    <name evidence="2" type="ORF">CC80DRAFT_489194</name>
</gene>
<sequence length="341" mass="38031">MAEPQHSPTTTTIPSSTAVPPQEPSKPPRPSRGTALQRLRALILRYISYLLQKTDRNILRLSKLLSSPTTTDNLLCTTSYTLSFIHALLSRILDRRLTAIASSIAEKATPVLLPGETFIATVSTPPSTQRLAQTTTSIKALENVISDYRIFVRLWGLVGIYEWARGAWNAPPLSKDAGRKEKILRGVTWASVTSCIGFQVLENGAYLSSKGVLVSQSWTGEQGKAREGQWWIWSSRFWAGCVVLELLRLGVLHYYREPLTSSEKEKAAVEDGEKEGKMLREEQKKEERIWWRDLVSNLAYMPMTLHWSVEEENGILSDWGVGVLGAVAGGANLVHAWRNTA</sequence>
<feature type="region of interest" description="Disordered" evidence="1">
    <location>
        <begin position="1"/>
        <end position="33"/>
    </location>
</feature>
<feature type="compositionally biased region" description="Pro residues" evidence="1">
    <location>
        <begin position="21"/>
        <end position="30"/>
    </location>
</feature>
<evidence type="ECO:0000256" key="1">
    <source>
        <dbReference type="SAM" id="MobiDB-lite"/>
    </source>
</evidence>
<dbReference type="EMBL" id="ML976982">
    <property type="protein sequence ID" value="KAF1960966.1"/>
    <property type="molecule type" value="Genomic_DNA"/>
</dbReference>
<dbReference type="OrthoDB" id="10005898at2759"/>